<evidence type="ECO:0000256" key="1">
    <source>
        <dbReference type="SAM" id="MobiDB-lite"/>
    </source>
</evidence>
<feature type="region of interest" description="Disordered" evidence="1">
    <location>
        <begin position="1"/>
        <end position="112"/>
    </location>
</feature>
<protein>
    <recommendedName>
        <fullName evidence="4">Histone chaperone domain-containing protein</fullName>
    </recommendedName>
</protein>
<proteinExistence type="predicted"/>
<accession>A0A438MWU4</accession>
<evidence type="ECO:0008006" key="4">
    <source>
        <dbReference type="Google" id="ProtNLM"/>
    </source>
</evidence>
<evidence type="ECO:0000313" key="2">
    <source>
        <dbReference type="EMBL" id="RVX68182.1"/>
    </source>
</evidence>
<dbReference type="OrthoDB" id="4357148at2759"/>
<organism evidence="2 3">
    <name type="scientific">Exophiala mesophila</name>
    <name type="common">Black yeast-like fungus</name>
    <dbReference type="NCBI Taxonomy" id="212818"/>
    <lineage>
        <taxon>Eukaryota</taxon>
        <taxon>Fungi</taxon>
        <taxon>Dikarya</taxon>
        <taxon>Ascomycota</taxon>
        <taxon>Pezizomycotina</taxon>
        <taxon>Eurotiomycetes</taxon>
        <taxon>Chaetothyriomycetidae</taxon>
        <taxon>Chaetothyriales</taxon>
        <taxon>Herpotrichiellaceae</taxon>
        <taxon>Exophiala</taxon>
    </lineage>
</organism>
<dbReference type="AlphaFoldDB" id="A0A438MWU4"/>
<dbReference type="Proteomes" id="UP000288859">
    <property type="component" value="Unassembled WGS sequence"/>
</dbReference>
<gene>
    <name evidence="2" type="ORF">B0A52_08690</name>
</gene>
<comment type="caution">
    <text evidence="2">The sequence shown here is derived from an EMBL/GenBank/DDBJ whole genome shotgun (WGS) entry which is preliminary data.</text>
</comment>
<sequence length="112" mass="11438">MSTAPDDNYQPADVGAEAATGADTTQDDYKSRTGQSHIPVVGDSTNVEDPIDANTADSDEQLGKSEAIDQSNIIDDRTRGAAKTGGAYREPGDEEGLGGPDDGRSAVAGGPN</sequence>
<name>A0A438MWU4_EXOME</name>
<reference evidence="2 3" key="1">
    <citation type="submission" date="2017-03" db="EMBL/GenBank/DDBJ databases">
        <title>Genomes of endolithic fungi from Antarctica.</title>
        <authorList>
            <person name="Coleine C."/>
            <person name="Masonjones S."/>
            <person name="Stajich J.E."/>
        </authorList>
    </citation>
    <scope>NUCLEOTIDE SEQUENCE [LARGE SCALE GENOMIC DNA]</scope>
    <source>
        <strain evidence="2 3">CCFEE 6314</strain>
    </source>
</reference>
<dbReference type="EMBL" id="NAJM01000040">
    <property type="protein sequence ID" value="RVX68182.1"/>
    <property type="molecule type" value="Genomic_DNA"/>
</dbReference>
<evidence type="ECO:0000313" key="3">
    <source>
        <dbReference type="Proteomes" id="UP000288859"/>
    </source>
</evidence>